<dbReference type="PANTHER" id="PTHR38030:SF2">
    <property type="entry name" value="PROTOPORPHYRINOGEN IX DEHYDROGENASE [QUINONE]"/>
    <property type="match status" value="1"/>
</dbReference>
<dbReference type="Gene3D" id="3.40.50.360">
    <property type="match status" value="1"/>
</dbReference>
<dbReference type="InterPro" id="IPR029039">
    <property type="entry name" value="Flavoprotein-like_sf"/>
</dbReference>
<feature type="domain" description="Flavodoxin-like" evidence="1">
    <location>
        <begin position="5"/>
        <end position="134"/>
    </location>
</feature>
<dbReference type="Proteomes" id="UP000070326">
    <property type="component" value="Unassembled WGS sequence"/>
</dbReference>
<dbReference type="STRING" id="1261.HMPREF3195_01472"/>
<organism evidence="2 4">
    <name type="scientific">Peptostreptococcus anaerobius</name>
    <dbReference type="NCBI Taxonomy" id="1261"/>
    <lineage>
        <taxon>Bacteria</taxon>
        <taxon>Bacillati</taxon>
        <taxon>Bacillota</taxon>
        <taxon>Clostridia</taxon>
        <taxon>Peptostreptococcales</taxon>
        <taxon>Peptostreptococcaceae</taxon>
        <taxon>Peptostreptococcus</taxon>
    </lineage>
</organism>
<dbReference type="GO" id="GO:0009055">
    <property type="term" value="F:electron transfer activity"/>
    <property type="evidence" value="ECO:0007669"/>
    <property type="project" value="InterPro"/>
</dbReference>
<dbReference type="AlphaFoldDB" id="A0A135YNZ1"/>
<dbReference type="GO" id="GO:0006783">
    <property type="term" value="P:heme biosynthetic process"/>
    <property type="evidence" value="ECO:0007669"/>
    <property type="project" value="TreeGrafter"/>
</dbReference>
<dbReference type="PROSITE" id="PS00201">
    <property type="entry name" value="FLAVODOXIN"/>
    <property type="match status" value="1"/>
</dbReference>
<dbReference type="Pfam" id="PF12641">
    <property type="entry name" value="Flavodoxin_3"/>
    <property type="match status" value="1"/>
</dbReference>
<dbReference type="InterPro" id="IPR008254">
    <property type="entry name" value="Flavodoxin/NO_synth"/>
</dbReference>
<dbReference type="PANTHER" id="PTHR38030">
    <property type="entry name" value="PROTOPORPHYRINOGEN IX DEHYDROGENASE [MENAQUINONE]"/>
    <property type="match status" value="1"/>
</dbReference>
<dbReference type="eggNOG" id="COG0716">
    <property type="taxonomic scope" value="Bacteria"/>
</dbReference>
<dbReference type="PATRIC" id="fig|1261.3.peg.1336"/>
<evidence type="ECO:0000313" key="2">
    <source>
        <dbReference type="EMBL" id="KXI11139.1"/>
    </source>
</evidence>
<reference evidence="3 5" key="2">
    <citation type="submission" date="2018-06" db="EMBL/GenBank/DDBJ databases">
        <authorList>
            <consortium name="Pathogen Informatics"/>
            <person name="Doyle S."/>
        </authorList>
    </citation>
    <scope>NUCLEOTIDE SEQUENCE [LARGE SCALE GENOMIC DNA]</scope>
    <source>
        <strain evidence="3 5">NCTC11460</strain>
    </source>
</reference>
<dbReference type="GO" id="GO:0010181">
    <property type="term" value="F:FMN binding"/>
    <property type="evidence" value="ECO:0007669"/>
    <property type="project" value="InterPro"/>
</dbReference>
<accession>A0A135YNZ1</accession>
<dbReference type="EMBL" id="UGTB01000004">
    <property type="protein sequence ID" value="SUB61789.1"/>
    <property type="molecule type" value="Genomic_DNA"/>
</dbReference>
<sequence length="182" mass="20419">MKVAVIYSSMTGNTEKLARGIFDKIQGHEKDLFNLKDKPDISGYDIVACGFWVDRSTANKEMGEFISGIRDKKVFLFGTMGHLPDSDHGEKSMANVVGLVDDSCKIIGYFMACGKINMRVLEGIKHMKAETIGEKAFKAHMLDEKNLIVYKILGDHVNDADIDYCSARLNERIYIEECLAKL</sequence>
<dbReference type="SUPFAM" id="SSF52218">
    <property type="entry name" value="Flavoproteins"/>
    <property type="match status" value="1"/>
</dbReference>
<evidence type="ECO:0000313" key="3">
    <source>
        <dbReference type="EMBL" id="SUB61789.1"/>
    </source>
</evidence>
<dbReference type="GO" id="GO:0016651">
    <property type="term" value="F:oxidoreductase activity, acting on NAD(P)H"/>
    <property type="evidence" value="ECO:0007669"/>
    <property type="project" value="UniProtKB-ARBA"/>
</dbReference>
<dbReference type="GO" id="GO:0070819">
    <property type="term" value="F:menaquinone-dependent protoporphyrinogen oxidase activity"/>
    <property type="evidence" value="ECO:0007669"/>
    <property type="project" value="TreeGrafter"/>
</dbReference>
<reference evidence="2 4" key="1">
    <citation type="submission" date="2016-02" db="EMBL/GenBank/DDBJ databases">
        <authorList>
            <person name="Wen L."/>
            <person name="He K."/>
            <person name="Yang H."/>
        </authorList>
    </citation>
    <scope>NUCLEOTIDE SEQUENCE [LARGE SCALE GENOMIC DNA]</scope>
    <source>
        <strain evidence="2 4">MJR8628A</strain>
    </source>
</reference>
<dbReference type="EMBL" id="LSQZ01000081">
    <property type="protein sequence ID" value="KXI11139.1"/>
    <property type="molecule type" value="Genomic_DNA"/>
</dbReference>
<dbReference type="InterPro" id="IPR001226">
    <property type="entry name" value="Flavodoxin_CS"/>
</dbReference>
<dbReference type="InterPro" id="IPR052200">
    <property type="entry name" value="Protoporphyrinogen_IX_DH"/>
</dbReference>
<gene>
    <name evidence="2" type="ORF">HMPREF3195_01472</name>
    <name evidence="3" type="ORF">NCTC11460_01735</name>
</gene>
<protein>
    <submittedName>
        <fullName evidence="3">Flavodoxin</fullName>
    </submittedName>
</protein>
<evidence type="ECO:0000259" key="1">
    <source>
        <dbReference type="Pfam" id="PF12641"/>
    </source>
</evidence>
<evidence type="ECO:0000313" key="4">
    <source>
        <dbReference type="Proteomes" id="UP000070326"/>
    </source>
</evidence>
<dbReference type="RefSeq" id="WP_002844227.1">
    <property type="nucleotide sequence ID" value="NZ_CAMPYD010000025.1"/>
</dbReference>
<evidence type="ECO:0000313" key="5">
    <source>
        <dbReference type="Proteomes" id="UP000255101"/>
    </source>
</evidence>
<dbReference type="Proteomes" id="UP000255101">
    <property type="component" value="Unassembled WGS sequence"/>
</dbReference>
<dbReference type="GeneID" id="79843253"/>
<proteinExistence type="predicted"/>
<name>A0A135YNZ1_9FIRM</name>